<proteinExistence type="predicted"/>
<dbReference type="AlphaFoldDB" id="A0A0B1SJE2"/>
<organism evidence="1 2">
    <name type="scientific">Oesophagostomum dentatum</name>
    <name type="common">Nodular worm</name>
    <dbReference type="NCBI Taxonomy" id="61180"/>
    <lineage>
        <taxon>Eukaryota</taxon>
        <taxon>Metazoa</taxon>
        <taxon>Ecdysozoa</taxon>
        <taxon>Nematoda</taxon>
        <taxon>Chromadorea</taxon>
        <taxon>Rhabditida</taxon>
        <taxon>Rhabditina</taxon>
        <taxon>Rhabditomorpha</taxon>
        <taxon>Strongyloidea</taxon>
        <taxon>Strongylidae</taxon>
        <taxon>Oesophagostomum</taxon>
    </lineage>
</organism>
<evidence type="ECO:0000313" key="2">
    <source>
        <dbReference type="Proteomes" id="UP000053660"/>
    </source>
</evidence>
<sequence>MDYDYNFSRDNKDRQCVAAYRIWNGKVNRFFVPKSGVSFQNMNNGIHLKVRNVQFGARTNGRVDVVLLGRMNGQIKARANVANLDIKLKWNDFKFVPTVRMNSNVRIEFTNTLKRLDFLKSKLQNMITSKVNSEVPKMIVALVRNEVNPRLQKLKQKLISMGYKNCSIEWTTQKNTLRVTFKPKSTKGTVAPVTPIDNMVCVNASVEVGKEVAPTTPKPAPAQKGIDINCVNQKFKCQKGNCTACTDIDITYLSQGCTAKNQKCWQNFPF</sequence>
<dbReference type="PANTHER" id="PTHR10504:SF131">
    <property type="entry name" value="BPI2 DOMAIN-CONTAINING PROTEIN"/>
    <property type="match status" value="1"/>
</dbReference>
<name>A0A0B1SJE2_OESDE</name>
<evidence type="ECO:0000313" key="1">
    <source>
        <dbReference type="EMBL" id="KHJ85034.1"/>
    </source>
</evidence>
<reference evidence="1 2" key="1">
    <citation type="submission" date="2014-03" db="EMBL/GenBank/DDBJ databases">
        <title>Draft genome of the hookworm Oesophagostomum dentatum.</title>
        <authorList>
            <person name="Mitreva M."/>
        </authorList>
    </citation>
    <scope>NUCLEOTIDE SEQUENCE [LARGE SCALE GENOMIC DNA]</scope>
    <source>
        <strain evidence="1 2">OD-Hann</strain>
    </source>
</reference>
<dbReference type="SUPFAM" id="SSF55394">
    <property type="entry name" value="Bactericidal permeability-increasing protein, BPI"/>
    <property type="match status" value="1"/>
</dbReference>
<dbReference type="Proteomes" id="UP000053660">
    <property type="component" value="Unassembled WGS sequence"/>
</dbReference>
<keyword evidence="2" id="KW-1185">Reference proteome</keyword>
<dbReference type="InterPro" id="IPR032942">
    <property type="entry name" value="BPI/LBP/Plunc"/>
</dbReference>
<dbReference type="InterPro" id="IPR017943">
    <property type="entry name" value="Bactericidal_perm-incr_a/b_dom"/>
</dbReference>
<dbReference type="EMBL" id="KN565645">
    <property type="protein sequence ID" value="KHJ85034.1"/>
    <property type="molecule type" value="Genomic_DNA"/>
</dbReference>
<accession>A0A0B1SJE2</accession>
<dbReference type="Gene3D" id="3.15.10.10">
    <property type="entry name" value="Bactericidal permeability-increasing protein, domain 1"/>
    <property type="match status" value="1"/>
</dbReference>
<dbReference type="GO" id="GO:0005615">
    <property type="term" value="C:extracellular space"/>
    <property type="evidence" value="ECO:0007669"/>
    <property type="project" value="TreeGrafter"/>
</dbReference>
<dbReference type="GO" id="GO:0008289">
    <property type="term" value="F:lipid binding"/>
    <property type="evidence" value="ECO:0007669"/>
    <property type="project" value="InterPro"/>
</dbReference>
<protein>
    <submittedName>
        <fullName evidence="1">Uncharacterized protein</fullName>
    </submittedName>
</protein>
<dbReference type="PANTHER" id="PTHR10504">
    <property type="entry name" value="BACTERICIDAL PERMEABILITY-INCREASING BPI PROTEIN-RELATED"/>
    <property type="match status" value="1"/>
</dbReference>
<gene>
    <name evidence="1" type="ORF">OESDEN_15245</name>
</gene>